<accession>A0A917D8U9</accession>
<organism evidence="6 7">
    <name type="scientific">Rhodococcoides trifolii</name>
    <dbReference type="NCBI Taxonomy" id="908250"/>
    <lineage>
        <taxon>Bacteria</taxon>
        <taxon>Bacillati</taxon>
        <taxon>Actinomycetota</taxon>
        <taxon>Actinomycetes</taxon>
        <taxon>Mycobacteriales</taxon>
        <taxon>Nocardiaceae</taxon>
        <taxon>Rhodococcoides</taxon>
    </lineage>
</organism>
<keyword evidence="2 6" id="KW-0032">Aminotransferase</keyword>
<protein>
    <submittedName>
        <fullName evidence="6">Aspartate aminotransferase family protein</fullName>
    </submittedName>
</protein>
<gene>
    <name evidence="6" type="ORF">GCM10007304_29100</name>
</gene>
<evidence type="ECO:0000313" key="6">
    <source>
        <dbReference type="EMBL" id="GGG13276.1"/>
    </source>
</evidence>
<dbReference type="FunFam" id="3.40.640.10:FF:000014">
    <property type="entry name" value="Adenosylmethionine-8-amino-7-oxononanoate aminotransferase, probable"/>
    <property type="match status" value="1"/>
</dbReference>
<dbReference type="PANTHER" id="PTHR43094:SF1">
    <property type="entry name" value="AMINOTRANSFERASE CLASS-III"/>
    <property type="match status" value="1"/>
</dbReference>
<dbReference type="Pfam" id="PF00202">
    <property type="entry name" value="Aminotran_3"/>
    <property type="match status" value="1"/>
</dbReference>
<dbReference type="GO" id="GO:0030170">
    <property type="term" value="F:pyridoxal phosphate binding"/>
    <property type="evidence" value="ECO:0007669"/>
    <property type="project" value="InterPro"/>
</dbReference>
<keyword evidence="3" id="KW-0808">Transferase</keyword>
<name>A0A917D8U9_9NOCA</name>
<dbReference type="Gene3D" id="3.40.640.10">
    <property type="entry name" value="Type I PLP-dependent aspartate aminotransferase-like (Major domain)"/>
    <property type="match status" value="1"/>
</dbReference>
<reference evidence="6" key="2">
    <citation type="submission" date="2020-09" db="EMBL/GenBank/DDBJ databases">
        <authorList>
            <person name="Sun Q."/>
            <person name="Sedlacek I."/>
        </authorList>
    </citation>
    <scope>NUCLEOTIDE SEQUENCE</scope>
    <source>
        <strain evidence="6">CCM 7905</strain>
    </source>
</reference>
<dbReference type="AlphaFoldDB" id="A0A917D8U9"/>
<evidence type="ECO:0000256" key="4">
    <source>
        <dbReference type="ARBA" id="ARBA00022898"/>
    </source>
</evidence>
<dbReference type="SUPFAM" id="SSF53383">
    <property type="entry name" value="PLP-dependent transferases"/>
    <property type="match status" value="1"/>
</dbReference>
<keyword evidence="4 5" id="KW-0663">Pyridoxal phosphate</keyword>
<dbReference type="InterPro" id="IPR015421">
    <property type="entry name" value="PyrdxlP-dep_Trfase_major"/>
</dbReference>
<dbReference type="GO" id="GO:0008483">
    <property type="term" value="F:transaminase activity"/>
    <property type="evidence" value="ECO:0007669"/>
    <property type="project" value="UniProtKB-KW"/>
</dbReference>
<dbReference type="Proteomes" id="UP000654257">
    <property type="component" value="Unassembled WGS sequence"/>
</dbReference>
<dbReference type="Gene3D" id="3.90.1150.10">
    <property type="entry name" value="Aspartate Aminotransferase, domain 1"/>
    <property type="match status" value="1"/>
</dbReference>
<evidence type="ECO:0000256" key="2">
    <source>
        <dbReference type="ARBA" id="ARBA00022576"/>
    </source>
</evidence>
<dbReference type="PANTHER" id="PTHR43094">
    <property type="entry name" value="AMINOTRANSFERASE"/>
    <property type="match status" value="1"/>
</dbReference>
<comment type="caution">
    <text evidence="6">The sequence shown here is derived from an EMBL/GenBank/DDBJ whole genome shotgun (WGS) entry which is preliminary data.</text>
</comment>
<dbReference type="InterPro" id="IPR015424">
    <property type="entry name" value="PyrdxlP-dep_Trfase"/>
</dbReference>
<dbReference type="InterPro" id="IPR049704">
    <property type="entry name" value="Aminotrans_3_PPA_site"/>
</dbReference>
<dbReference type="PROSITE" id="PS00600">
    <property type="entry name" value="AA_TRANSFER_CLASS_3"/>
    <property type="match status" value="1"/>
</dbReference>
<keyword evidence="7" id="KW-1185">Reference proteome</keyword>
<reference evidence="6" key="1">
    <citation type="journal article" date="2014" name="Int. J. Syst. Evol. Microbiol.">
        <title>Complete genome sequence of Corynebacterium casei LMG S-19264T (=DSM 44701T), isolated from a smear-ripened cheese.</title>
        <authorList>
            <consortium name="US DOE Joint Genome Institute (JGI-PGF)"/>
            <person name="Walter F."/>
            <person name="Albersmeier A."/>
            <person name="Kalinowski J."/>
            <person name="Ruckert C."/>
        </authorList>
    </citation>
    <scope>NUCLEOTIDE SEQUENCE</scope>
    <source>
        <strain evidence="6">CCM 7905</strain>
    </source>
</reference>
<evidence type="ECO:0000256" key="3">
    <source>
        <dbReference type="ARBA" id="ARBA00022679"/>
    </source>
</evidence>
<dbReference type="NCBIfam" id="NF005102">
    <property type="entry name" value="PRK06541.1"/>
    <property type="match status" value="1"/>
</dbReference>
<evidence type="ECO:0000313" key="7">
    <source>
        <dbReference type="Proteomes" id="UP000654257"/>
    </source>
</evidence>
<dbReference type="CDD" id="cd00610">
    <property type="entry name" value="OAT_like"/>
    <property type="match status" value="1"/>
</dbReference>
<dbReference type="RefSeq" id="WP_188545578.1">
    <property type="nucleotide sequence ID" value="NZ_BMCU01000003.1"/>
</dbReference>
<proteinExistence type="inferred from homology"/>
<dbReference type="InterPro" id="IPR015422">
    <property type="entry name" value="PyrdxlP-dep_Trfase_small"/>
</dbReference>
<comment type="similarity">
    <text evidence="1 5">Belongs to the class-III pyridoxal-phosphate-dependent aminotransferase family.</text>
</comment>
<dbReference type="InterPro" id="IPR005814">
    <property type="entry name" value="Aminotrans_3"/>
</dbReference>
<evidence type="ECO:0000256" key="1">
    <source>
        <dbReference type="ARBA" id="ARBA00008954"/>
    </source>
</evidence>
<evidence type="ECO:0000256" key="5">
    <source>
        <dbReference type="RuleBase" id="RU003560"/>
    </source>
</evidence>
<sequence length="461" mass="49750">MTAVTDATSTTTDLGAKAARHLWGHFARHGEGITPPIITRGEGATIWDSHGKSYIDGLSGLFVVQVGHGRTELAEAAARQAKELAFFPLWSYATPPAIELAERLAGYAPGDLNRVFFTTGGGEAVESAWKLAKQYFKKVGKPGKHKVISRAIAYHGTPQGALAITGIPALKEPFEPLTPGAFRVPNTNIYRAPAPMDTDPKAFGRWAADRIAEAIEFEGPDTVAAVFLEPVQNAGGCFPPPPGYFERVREICDQYDVLLVSDEVICAFGRIGSMFACNDFGYVPDIITCAKGLTSGYSPIGAMIASDRLFEPFDDGHSSFAHGYTFGGHPVSAAVAMANLDIFEREGINAHVAEKAPAFRATLEKLNDLPIVGDVRGEGFFYGIELVKDKATKETFDAAESERILRGFLSTALFDAGLYCRADDRGDPVVQLAPPLICDQPDFDAMESILRNVLTEAWTLL</sequence>
<dbReference type="EMBL" id="BMCU01000003">
    <property type="protein sequence ID" value="GGG13276.1"/>
    <property type="molecule type" value="Genomic_DNA"/>
</dbReference>